<dbReference type="EMBL" id="HBHJ01006901">
    <property type="protein sequence ID" value="CAD9670864.1"/>
    <property type="molecule type" value="Transcribed_RNA"/>
</dbReference>
<evidence type="ECO:0008006" key="3">
    <source>
        <dbReference type="Google" id="ProtNLM"/>
    </source>
</evidence>
<feature type="compositionally biased region" description="Low complexity" evidence="1">
    <location>
        <begin position="208"/>
        <end position="218"/>
    </location>
</feature>
<accession>A0A7S2W7D3</accession>
<organism evidence="2">
    <name type="scientific">Rhizochromulina marina</name>
    <dbReference type="NCBI Taxonomy" id="1034831"/>
    <lineage>
        <taxon>Eukaryota</taxon>
        <taxon>Sar</taxon>
        <taxon>Stramenopiles</taxon>
        <taxon>Ochrophyta</taxon>
        <taxon>Dictyochophyceae</taxon>
        <taxon>Rhizochromulinales</taxon>
        <taxon>Rhizochromulina</taxon>
    </lineage>
</organism>
<reference evidence="2" key="1">
    <citation type="submission" date="2021-01" db="EMBL/GenBank/DDBJ databases">
        <authorList>
            <person name="Corre E."/>
            <person name="Pelletier E."/>
            <person name="Niang G."/>
            <person name="Scheremetjew M."/>
            <person name="Finn R."/>
            <person name="Kale V."/>
            <person name="Holt S."/>
            <person name="Cochrane G."/>
            <person name="Meng A."/>
            <person name="Brown T."/>
            <person name="Cohen L."/>
        </authorList>
    </citation>
    <scope>NUCLEOTIDE SEQUENCE</scope>
    <source>
        <strain evidence="2">CCMP1243</strain>
    </source>
</reference>
<feature type="region of interest" description="Disordered" evidence="1">
    <location>
        <begin position="145"/>
        <end position="338"/>
    </location>
</feature>
<name>A0A7S2W7D3_9STRA</name>
<dbReference type="AlphaFoldDB" id="A0A7S2W7D3"/>
<evidence type="ECO:0000313" key="2">
    <source>
        <dbReference type="EMBL" id="CAD9670864.1"/>
    </source>
</evidence>
<gene>
    <name evidence="2" type="ORF">RMAR1173_LOCUS4483</name>
</gene>
<feature type="compositionally biased region" description="Basic and acidic residues" evidence="1">
    <location>
        <begin position="191"/>
        <end position="207"/>
    </location>
</feature>
<evidence type="ECO:0000256" key="1">
    <source>
        <dbReference type="SAM" id="MobiDB-lite"/>
    </source>
</evidence>
<feature type="compositionally biased region" description="Basic and acidic residues" evidence="1">
    <location>
        <begin position="148"/>
        <end position="157"/>
    </location>
</feature>
<dbReference type="SUPFAM" id="SSF50729">
    <property type="entry name" value="PH domain-like"/>
    <property type="match status" value="1"/>
</dbReference>
<sequence>MPRLAPRGECLKLSNQKMPFFGFPRWQTRTLALEGPTLSWSTIDGELRKTLDMSSDMTVERCEAQDPRYRDCFRVGERAPGLGQHDGKVGRDHCVVVRRLARRAEVSQDSSNKSSRSYYFSFGSRSLADSWADLLDETLLELVEQEEEAPRASKAEDEPSTGNSASSHESAQLRRHKSTSSSGKAPRRSTGGRETRSPRPSMDRRDYSPTSARSTSRPRQPRRSSGDSVISEARSPRRSVDQQDSPTSTKSTSRPQQPLRSSGDSVSVKSERRDTPSRRRRPPRDVSPFSPVRSSEQTRSLIVRGLSSESAMSGAEREDATPTRGSGNRPVSKPRPRPCLEDLKAQVLADVEACLELVGASLRGVQLETLLDQLYAAAPPTTSVVQPAISK</sequence>
<protein>
    <recommendedName>
        <fullName evidence="3">PH domain-containing protein</fullName>
    </recommendedName>
</protein>
<feature type="compositionally biased region" description="Polar residues" evidence="1">
    <location>
        <begin position="242"/>
        <end position="268"/>
    </location>
</feature>
<feature type="compositionally biased region" description="Polar residues" evidence="1">
    <location>
        <begin position="160"/>
        <end position="170"/>
    </location>
</feature>
<proteinExistence type="predicted"/>
<feature type="compositionally biased region" description="Low complexity" evidence="1">
    <location>
        <begin position="286"/>
        <end position="295"/>
    </location>
</feature>